<protein>
    <recommendedName>
        <fullName evidence="2">SAP domain-containing protein</fullName>
    </recommendedName>
</protein>
<feature type="compositionally biased region" description="Polar residues" evidence="1">
    <location>
        <begin position="214"/>
        <end position="225"/>
    </location>
</feature>
<evidence type="ECO:0000259" key="2">
    <source>
        <dbReference type="Pfam" id="PF02037"/>
    </source>
</evidence>
<dbReference type="CDD" id="cd12432">
    <property type="entry name" value="RRM_ACINU"/>
    <property type="match status" value="1"/>
</dbReference>
<dbReference type="InterPro" id="IPR032552">
    <property type="entry name" value="RSB_motif"/>
</dbReference>
<name>A0A6A6RUA2_9PLEO</name>
<organism evidence="3 4">
    <name type="scientific">Massarina eburnea CBS 473.64</name>
    <dbReference type="NCBI Taxonomy" id="1395130"/>
    <lineage>
        <taxon>Eukaryota</taxon>
        <taxon>Fungi</taxon>
        <taxon>Dikarya</taxon>
        <taxon>Ascomycota</taxon>
        <taxon>Pezizomycotina</taxon>
        <taxon>Dothideomycetes</taxon>
        <taxon>Pleosporomycetidae</taxon>
        <taxon>Pleosporales</taxon>
        <taxon>Massarineae</taxon>
        <taxon>Massarinaceae</taxon>
        <taxon>Massarina</taxon>
    </lineage>
</organism>
<dbReference type="Gene3D" id="1.10.720.30">
    <property type="entry name" value="SAP domain"/>
    <property type="match status" value="1"/>
</dbReference>
<dbReference type="InterPro" id="IPR036361">
    <property type="entry name" value="SAP_dom_sf"/>
</dbReference>
<feature type="region of interest" description="Disordered" evidence="1">
    <location>
        <begin position="642"/>
        <end position="691"/>
    </location>
</feature>
<sequence length="691" mass="75052">MSDYNKQTVAVLRQLLKDRAIASTGLTRKAQIVEKLEEWDTIQGSTAGASSTAPAVAAEEENALAQDTTESKSTSEIPMNVNVEGPAEVAEGEEAQEVAQSAPDTEARDEPQADMTMSEEKSSPEPETEAREEPQADTTMSEEKSSPGSDTEAREEPQADTTMSEEQPLLDTKTSELSAPQATEDEPADRTPSAAPDEKLSIENAELVPMAERSATTTAEPNTRLNTEELEADTKKRKRRSLTPELPAKDVNLRAKKAKQSELGPGVVLNEDKDTVMEQRAPEEEEKELDEKVVEAGTNGHAKVDAESEAKPELEEQAQQGQVAAKGTPTENDNLSASKAKEKAPRFRDLLQPSKPDVLTEEALTDDRPITPALHPATPALYIRNLMRPLRPESLRAHLVSLASPPSSSPNPTIVASLFLDSMKTHALVRLANTTAASRVRASLHGSIWPPENNRKELWVDFIPEDKVTDWIEEENVALKDDKEARTSGRTAQAKKFEIVYPKNADGVIEAVHQEIGGPDRVVNAGDALPFNPPTGPRNMSKSHFPYDEGRDAFPEPSSATRSTMTKSFKTLDQLFDSTAAKPKLYYLPVSDARAKTRLKELDLETSHDWTPQELRKGRGIAEENKYRFGFDDDDRVVEVGHDFGPWSKRGRGGGGRGGGRGGGGGGGYRGRGAPRGGGGGGGGTWRSGNW</sequence>
<feature type="compositionally biased region" description="Low complexity" evidence="1">
    <location>
        <begin position="80"/>
        <end position="89"/>
    </location>
</feature>
<feature type="domain" description="SAP" evidence="2">
    <location>
        <begin position="3"/>
        <end position="40"/>
    </location>
</feature>
<evidence type="ECO:0000313" key="4">
    <source>
        <dbReference type="Proteomes" id="UP000799753"/>
    </source>
</evidence>
<gene>
    <name evidence="3" type="ORF">P280DRAFT_471174</name>
</gene>
<feature type="compositionally biased region" description="Gly residues" evidence="1">
    <location>
        <begin position="653"/>
        <end position="691"/>
    </location>
</feature>
<feature type="compositionally biased region" description="Basic and acidic residues" evidence="1">
    <location>
        <begin position="141"/>
        <end position="157"/>
    </location>
</feature>
<dbReference type="Pfam" id="PF16294">
    <property type="entry name" value="RSB_motif"/>
    <property type="match status" value="1"/>
</dbReference>
<feature type="compositionally biased region" description="Low complexity" evidence="1">
    <location>
        <begin position="44"/>
        <end position="57"/>
    </location>
</feature>
<keyword evidence="4" id="KW-1185">Reference proteome</keyword>
<feature type="compositionally biased region" description="Basic and acidic residues" evidence="1">
    <location>
        <begin position="118"/>
        <end position="134"/>
    </location>
</feature>
<dbReference type="Pfam" id="PF02037">
    <property type="entry name" value="SAP"/>
    <property type="match status" value="1"/>
</dbReference>
<dbReference type="PANTHER" id="PTHR47031">
    <property type="entry name" value="SAP DNA-BINDING DOMAIN-CONTAINING PROTEIN"/>
    <property type="match status" value="1"/>
</dbReference>
<feature type="compositionally biased region" description="Polar residues" evidence="1">
    <location>
        <begin position="65"/>
        <end position="77"/>
    </location>
</feature>
<feature type="compositionally biased region" description="Basic and acidic residues" evidence="1">
    <location>
        <begin position="270"/>
        <end position="282"/>
    </location>
</feature>
<dbReference type="InterPro" id="IPR003034">
    <property type="entry name" value="SAP_dom"/>
</dbReference>
<feature type="compositionally biased region" description="Basic and acidic residues" evidence="1">
    <location>
        <begin position="302"/>
        <end position="314"/>
    </location>
</feature>
<reference evidence="3" key="1">
    <citation type="journal article" date="2020" name="Stud. Mycol.">
        <title>101 Dothideomycetes genomes: a test case for predicting lifestyles and emergence of pathogens.</title>
        <authorList>
            <person name="Haridas S."/>
            <person name="Albert R."/>
            <person name="Binder M."/>
            <person name="Bloem J."/>
            <person name="Labutti K."/>
            <person name="Salamov A."/>
            <person name="Andreopoulos B."/>
            <person name="Baker S."/>
            <person name="Barry K."/>
            <person name="Bills G."/>
            <person name="Bluhm B."/>
            <person name="Cannon C."/>
            <person name="Castanera R."/>
            <person name="Culley D."/>
            <person name="Daum C."/>
            <person name="Ezra D."/>
            <person name="Gonzalez J."/>
            <person name="Henrissat B."/>
            <person name="Kuo A."/>
            <person name="Liang C."/>
            <person name="Lipzen A."/>
            <person name="Lutzoni F."/>
            <person name="Magnuson J."/>
            <person name="Mondo S."/>
            <person name="Nolan M."/>
            <person name="Ohm R."/>
            <person name="Pangilinan J."/>
            <person name="Park H.-J."/>
            <person name="Ramirez L."/>
            <person name="Alfaro M."/>
            <person name="Sun H."/>
            <person name="Tritt A."/>
            <person name="Yoshinaga Y."/>
            <person name="Zwiers L.-H."/>
            <person name="Turgeon B."/>
            <person name="Goodwin S."/>
            <person name="Spatafora J."/>
            <person name="Crous P."/>
            <person name="Grigoriev I."/>
        </authorList>
    </citation>
    <scope>NUCLEOTIDE SEQUENCE</scope>
    <source>
        <strain evidence="3">CBS 473.64</strain>
    </source>
</reference>
<accession>A0A6A6RUA2</accession>
<dbReference type="PANTHER" id="PTHR47031:SF3">
    <property type="entry name" value="SAP DOMAIN-CONTAINING PROTEIN"/>
    <property type="match status" value="1"/>
</dbReference>
<evidence type="ECO:0000256" key="1">
    <source>
        <dbReference type="SAM" id="MobiDB-lite"/>
    </source>
</evidence>
<dbReference type="Proteomes" id="UP000799753">
    <property type="component" value="Unassembled WGS sequence"/>
</dbReference>
<evidence type="ECO:0000313" key="3">
    <source>
        <dbReference type="EMBL" id="KAF2638572.1"/>
    </source>
</evidence>
<dbReference type="InterPro" id="IPR034257">
    <property type="entry name" value="Acinus_RRM"/>
</dbReference>
<feature type="region of interest" description="Disordered" evidence="1">
    <location>
        <begin position="40"/>
        <end position="346"/>
    </location>
</feature>
<dbReference type="EMBL" id="MU006789">
    <property type="protein sequence ID" value="KAF2638572.1"/>
    <property type="molecule type" value="Genomic_DNA"/>
</dbReference>
<dbReference type="OrthoDB" id="5348404at2759"/>
<proteinExistence type="predicted"/>
<dbReference type="AlphaFoldDB" id="A0A6A6RUA2"/>